<dbReference type="EMBL" id="CACVBM020001111">
    <property type="protein sequence ID" value="CAA7031767.1"/>
    <property type="molecule type" value="Genomic_DNA"/>
</dbReference>
<feature type="compositionally biased region" description="Polar residues" evidence="1">
    <location>
        <begin position="135"/>
        <end position="145"/>
    </location>
</feature>
<evidence type="ECO:0000313" key="3">
    <source>
        <dbReference type="Proteomes" id="UP000467841"/>
    </source>
</evidence>
<dbReference type="Proteomes" id="UP000467841">
    <property type="component" value="Unassembled WGS sequence"/>
</dbReference>
<dbReference type="AlphaFoldDB" id="A0A6D2J3N0"/>
<evidence type="ECO:0000256" key="1">
    <source>
        <dbReference type="SAM" id="MobiDB-lite"/>
    </source>
</evidence>
<protein>
    <submittedName>
        <fullName evidence="2">Uncharacterized protein</fullName>
    </submittedName>
</protein>
<keyword evidence="3" id="KW-1185">Reference proteome</keyword>
<feature type="compositionally biased region" description="Basic and acidic residues" evidence="1">
    <location>
        <begin position="148"/>
        <end position="157"/>
    </location>
</feature>
<organism evidence="2 3">
    <name type="scientific">Microthlaspi erraticum</name>
    <dbReference type="NCBI Taxonomy" id="1685480"/>
    <lineage>
        <taxon>Eukaryota</taxon>
        <taxon>Viridiplantae</taxon>
        <taxon>Streptophyta</taxon>
        <taxon>Embryophyta</taxon>
        <taxon>Tracheophyta</taxon>
        <taxon>Spermatophyta</taxon>
        <taxon>Magnoliopsida</taxon>
        <taxon>eudicotyledons</taxon>
        <taxon>Gunneridae</taxon>
        <taxon>Pentapetalae</taxon>
        <taxon>rosids</taxon>
        <taxon>malvids</taxon>
        <taxon>Brassicales</taxon>
        <taxon>Brassicaceae</taxon>
        <taxon>Coluteocarpeae</taxon>
        <taxon>Microthlaspi</taxon>
    </lineage>
</organism>
<name>A0A6D2J3N0_9BRAS</name>
<feature type="region of interest" description="Disordered" evidence="1">
    <location>
        <begin position="78"/>
        <end position="157"/>
    </location>
</feature>
<comment type="caution">
    <text evidence="2">The sequence shown here is derived from an EMBL/GenBank/DDBJ whole genome shotgun (WGS) entry which is preliminary data.</text>
</comment>
<proteinExistence type="predicted"/>
<feature type="compositionally biased region" description="Polar residues" evidence="1">
    <location>
        <begin position="99"/>
        <end position="126"/>
    </location>
</feature>
<sequence length="251" mass="28595">MHESFVLMDILNREYERAEAASQAASMQETETFWRGLFEQFQVKIVSETDAKYGKLEKEFSEVKIELSELKHLLYQSLTQRSSQQPPTSSKPPSVVLSQPTKPQTKTGQPSTSSKPTPKQQPLVSQRKTRGKSGSLITGRTQPTRKGNKTDVSAHKVHDTDLMQDNIQAYLLQKISDLSKDSSVPVFDQKARQRKEHPQPIEKASNINENVDNLLDINLTQSSQFDMEENTEDYLCRRFGDLTQESFVARF</sequence>
<evidence type="ECO:0000313" key="2">
    <source>
        <dbReference type="EMBL" id="CAA7031767.1"/>
    </source>
</evidence>
<gene>
    <name evidence="2" type="ORF">MERR_LOCUS19002</name>
</gene>
<feature type="compositionally biased region" description="Low complexity" evidence="1">
    <location>
        <begin position="78"/>
        <end position="98"/>
    </location>
</feature>
<accession>A0A6D2J3N0</accession>
<reference evidence="2" key="1">
    <citation type="submission" date="2020-01" db="EMBL/GenBank/DDBJ databases">
        <authorList>
            <person name="Mishra B."/>
        </authorList>
    </citation>
    <scope>NUCLEOTIDE SEQUENCE [LARGE SCALE GENOMIC DNA]</scope>
</reference>